<evidence type="ECO:0000256" key="5">
    <source>
        <dbReference type="SAM" id="SignalP"/>
    </source>
</evidence>
<evidence type="ECO:0000256" key="1">
    <source>
        <dbReference type="ARBA" id="ARBA00008520"/>
    </source>
</evidence>
<keyword evidence="3 5" id="KW-0732">Signal</keyword>
<evidence type="ECO:0000256" key="2">
    <source>
        <dbReference type="ARBA" id="ARBA00022448"/>
    </source>
</evidence>
<feature type="compositionally biased region" description="Low complexity" evidence="4">
    <location>
        <begin position="29"/>
        <end position="42"/>
    </location>
</feature>
<reference evidence="7" key="1">
    <citation type="journal article" date="2019" name="Int. J. Syst. Evol. Microbiol.">
        <title>The Global Catalogue of Microorganisms (GCM) 10K type strain sequencing project: providing services to taxonomists for standard genome sequencing and annotation.</title>
        <authorList>
            <consortium name="The Broad Institute Genomics Platform"/>
            <consortium name="The Broad Institute Genome Sequencing Center for Infectious Disease"/>
            <person name="Wu L."/>
            <person name="Ma J."/>
        </authorList>
    </citation>
    <scope>NUCLEOTIDE SEQUENCE [LARGE SCALE GENOMIC DNA]</scope>
    <source>
        <strain evidence="7">GH52</strain>
    </source>
</reference>
<gene>
    <name evidence="6" type="ORF">ACFSJH_07445</name>
</gene>
<proteinExistence type="inferred from homology"/>
<evidence type="ECO:0000313" key="6">
    <source>
        <dbReference type="EMBL" id="MFD2115564.1"/>
    </source>
</evidence>
<dbReference type="SUPFAM" id="SSF53850">
    <property type="entry name" value="Periplasmic binding protein-like II"/>
    <property type="match status" value="1"/>
</dbReference>
<feature type="chain" id="PRO_5047148284" evidence="5">
    <location>
        <begin position="20"/>
        <end position="453"/>
    </location>
</feature>
<dbReference type="Gene3D" id="3.40.190.10">
    <property type="entry name" value="Periplasmic binding protein-like II"/>
    <property type="match status" value="1"/>
</dbReference>
<dbReference type="PROSITE" id="PS51257">
    <property type="entry name" value="PROKAR_LIPOPROTEIN"/>
    <property type="match status" value="1"/>
</dbReference>
<dbReference type="Pfam" id="PF13416">
    <property type="entry name" value="SBP_bac_8"/>
    <property type="match status" value="1"/>
</dbReference>
<protein>
    <submittedName>
        <fullName evidence="6">ABC transporter substrate-binding protein</fullName>
    </submittedName>
</protein>
<sequence>MNSKKGLFLVLLSMMLVLAACGGGGGSSNGNETNGSATNGSGESSGQKNNETEKPAKKVKLKIGLPGSYDVTSKEIMDKFIETHPHIDVTIQEAPWGDFTSKIAAQIAGNTMPDVWFQENAAVLGYGKRGVAEDLTPYLARDIDAAQYIDGLFSARSPEGNVWGVPHGINPVALAFNKAAFEKANVDLPTDEWTFNDLIESAKKLTIGTGKNVEQYGFIGSYAITNGWYPWMKQAGGSALDETMKKSNFDSPETLAGLKQLDQGIKEGYFTNNDFVKANGGDMEVFAGGKAAMFFMQYSLQVNMNESFADVDWDVVKMPKAVDGKRYVPMVANTWLISSRAKDEAKEAAWEFLKFYLGDEAQQIVAESGSTLPVKQSAYDVIEQSTTKPANKKAFTDGIAEGGTTLDENASWSEWRLIVQQQVNEAIVHGNISVEEALADIHPKVQEVLDQNE</sequence>
<name>A0ABW4YJF5_9BACL</name>
<feature type="region of interest" description="Disordered" evidence="4">
    <location>
        <begin position="29"/>
        <end position="57"/>
    </location>
</feature>
<dbReference type="PANTHER" id="PTHR30061">
    <property type="entry name" value="MALTOSE-BINDING PERIPLASMIC PROTEIN"/>
    <property type="match status" value="1"/>
</dbReference>
<evidence type="ECO:0000256" key="3">
    <source>
        <dbReference type="ARBA" id="ARBA00022729"/>
    </source>
</evidence>
<dbReference type="CDD" id="cd13585">
    <property type="entry name" value="PBP2_TMBP_like"/>
    <property type="match status" value="1"/>
</dbReference>
<organism evidence="6 7">
    <name type="scientific">Paenibacillus yanchengensis</name>
    <dbReference type="NCBI Taxonomy" id="2035833"/>
    <lineage>
        <taxon>Bacteria</taxon>
        <taxon>Bacillati</taxon>
        <taxon>Bacillota</taxon>
        <taxon>Bacilli</taxon>
        <taxon>Bacillales</taxon>
        <taxon>Paenibacillaceae</taxon>
        <taxon>Paenibacillus</taxon>
    </lineage>
</organism>
<keyword evidence="2" id="KW-0813">Transport</keyword>
<accession>A0ABW4YJF5</accession>
<dbReference type="PANTHER" id="PTHR30061:SF50">
    <property type="entry name" value="MALTOSE_MALTODEXTRIN-BINDING PERIPLASMIC PROTEIN"/>
    <property type="match status" value="1"/>
</dbReference>
<comment type="caution">
    <text evidence="6">The sequence shown here is derived from an EMBL/GenBank/DDBJ whole genome shotgun (WGS) entry which is preliminary data.</text>
</comment>
<dbReference type="Proteomes" id="UP001597362">
    <property type="component" value="Unassembled WGS sequence"/>
</dbReference>
<feature type="signal peptide" evidence="5">
    <location>
        <begin position="1"/>
        <end position="19"/>
    </location>
</feature>
<comment type="similarity">
    <text evidence="1">Belongs to the bacterial solute-binding protein 1 family.</text>
</comment>
<keyword evidence="7" id="KW-1185">Reference proteome</keyword>
<evidence type="ECO:0000313" key="7">
    <source>
        <dbReference type="Proteomes" id="UP001597362"/>
    </source>
</evidence>
<dbReference type="InterPro" id="IPR006059">
    <property type="entry name" value="SBP"/>
</dbReference>
<evidence type="ECO:0000256" key="4">
    <source>
        <dbReference type="SAM" id="MobiDB-lite"/>
    </source>
</evidence>
<dbReference type="RefSeq" id="WP_377770841.1">
    <property type="nucleotide sequence ID" value="NZ_JBHUHO010000020.1"/>
</dbReference>
<dbReference type="EMBL" id="JBHUHO010000020">
    <property type="protein sequence ID" value="MFD2115564.1"/>
    <property type="molecule type" value="Genomic_DNA"/>
</dbReference>